<name>A0A0G0YUS7_9BACT</name>
<keyword evidence="4" id="KW-0472">Membrane</keyword>
<dbReference type="Gene3D" id="1.25.40.10">
    <property type="entry name" value="Tetratricopeptide repeat domain"/>
    <property type="match status" value="1"/>
</dbReference>
<evidence type="ECO:0000313" key="5">
    <source>
        <dbReference type="EMBL" id="KKS13426.1"/>
    </source>
</evidence>
<feature type="transmembrane region" description="Helical" evidence="4">
    <location>
        <begin position="339"/>
        <end position="362"/>
    </location>
</feature>
<gene>
    <name evidence="5" type="ORF">UU70_C0016G0006</name>
</gene>
<dbReference type="PROSITE" id="PS50005">
    <property type="entry name" value="TPR"/>
    <property type="match status" value="3"/>
</dbReference>
<dbReference type="PROSITE" id="PS50293">
    <property type="entry name" value="TPR_REGION"/>
    <property type="match status" value="1"/>
</dbReference>
<evidence type="ECO:0000256" key="2">
    <source>
        <dbReference type="ARBA" id="ARBA00022803"/>
    </source>
</evidence>
<dbReference type="SMART" id="SM00028">
    <property type="entry name" value="TPR"/>
    <property type="match status" value="3"/>
</dbReference>
<keyword evidence="2 3" id="KW-0802">TPR repeat</keyword>
<feature type="transmembrane region" description="Helical" evidence="4">
    <location>
        <begin position="396"/>
        <end position="415"/>
    </location>
</feature>
<feature type="transmembrane region" description="Helical" evidence="4">
    <location>
        <begin position="148"/>
        <end position="164"/>
    </location>
</feature>
<keyword evidence="4" id="KW-0812">Transmembrane</keyword>
<reference evidence="5 6" key="1">
    <citation type="journal article" date="2015" name="Nature">
        <title>rRNA introns, odd ribosomes, and small enigmatic genomes across a large radiation of phyla.</title>
        <authorList>
            <person name="Brown C.T."/>
            <person name="Hug L.A."/>
            <person name="Thomas B.C."/>
            <person name="Sharon I."/>
            <person name="Castelle C.J."/>
            <person name="Singh A."/>
            <person name="Wilkins M.J."/>
            <person name="Williams K.H."/>
            <person name="Banfield J.F."/>
        </authorList>
    </citation>
    <scope>NUCLEOTIDE SEQUENCE [LARGE SCALE GENOMIC DNA]</scope>
</reference>
<dbReference type="InterPro" id="IPR019734">
    <property type="entry name" value="TPR_rpt"/>
</dbReference>
<feature type="transmembrane region" description="Helical" evidence="4">
    <location>
        <begin position="91"/>
        <end position="112"/>
    </location>
</feature>
<evidence type="ECO:0000313" key="6">
    <source>
        <dbReference type="Proteomes" id="UP000034380"/>
    </source>
</evidence>
<dbReference type="PANTHER" id="PTHR44227">
    <property type="match status" value="1"/>
</dbReference>
<feature type="repeat" description="TPR" evidence="3">
    <location>
        <begin position="442"/>
        <end position="475"/>
    </location>
</feature>
<dbReference type="Pfam" id="PF13374">
    <property type="entry name" value="TPR_10"/>
    <property type="match status" value="1"/>
</dbReference>
<feature type="transmembrane region" description="Helical" evidence="4">
    <location>
        <begin position="171"/>
        <end position="198"/>
    </location>
</feature>
<feature type="transmembrane region" description="Helical" evidence="4">
    <location>
        <begin position="368"/>
        <end position="384"/>
    </location>
</feature>
<feature type="transmembrane region" description="Helical" evidence="4">
    <location>
        <begin position="259"/>
        <end position="279"/>
    </location>
</feature>
<evidence type="ECO:0000256" key="4">
    <source>
        <dbReference type="SAM" id="Phobius"/>
    </source>
</evidence>
<feature type="repeat" description="TPR" evidence="3">
    <location>
        <begin position="510"/>
        <end position="543"/>
    </location>
</feature>
<comment type="caution">
    <text evidence="5">The sequence shown here is derived from an EMBL/GenBank/DDBJ whole genome shotgun (WGS) entry which is preliminary data.</text>
</comment>
<sequence>MVFIKKNIGYLIALFGLGFFLYAFNLHGPLFWDDADWIINNPYIHTLTWENIKFIFTHDTNAGIGLVSNYYRPFLFLTLMANYIISGSESVLYHLVNNIIHIGNGILIFYLLNRWFKHPRIAFLSALLFVIHPLQTEAIVIVSGRGDPLSVFLVLFGIISFLVLKDRNRYWFAYGVASIAMILAVLSREVTVLFPAYLGVVLMAFENQGRFLARFKKSFIAVVPFLGITVVYGILRLTVLNFQNTLNFYQQQNIYSENLLYRVYTFFHALVVYIRLIIWPTGLHMDRDIPVSTHIWDPWSWLGALIIIGLIVLLIYLYRSEVSKFRNSKLEISNYSFNVWFFGLGIFFVNLLPTSGLIPINARIYEHWLYFSLFGFFTIAAFYLDKILSFFKNKDSKFYVLITISFVIYCLFLGVQTIRRNLLWSNTEKFYLNILKYEPEDVRVINNLGNWYSDHGNNDLAKPLYERAIAIDPNQPALYHNLGNIARDSGQLDRAEELYKKAISTDPTFHYAYGNLAQLYLNQNKITQALEMLEQLQKIYPTIQTQQNIEMLQGLVNK</sequence>
<dbReference type="Pfam" id="PF14559">
    <property type="entry name" value="TPR_19"/>
    <property type="match status" value="1"/>
</dbReference>
<evidence type="ECO:0000256" key="3">
    <source>
        <dbReference type="PROSITE-ProRule" id="PRU00339"/>
    </source>
</evidence>
<dbReference type="Proteomes" id="UP000034380">
    <property type="component" value="Unassembled WGS sequence"/>
</dbReference>
<dbReference type="SUPFAM" id="SSF48452">
    <property type="entry name" value="TPR-like"/>
    <property type="match status" value="1"/>
</dbReference>
<dbReference type="InterPro" id="IPR052346">
    <property type="entry name" value="O-mannosyl-transferase_TMTC"/>
</dbReference>
<accession>A0A0G0YUS7</accession>
<feature type="transmembrane region" description="Helical" evidence="4">
    <location>
        <begin position="299"/>
        <end position="318"/>
    </location>
</feature>
<keyword evidence="1" id="KW-0677">Repeat</keyword>
<keyword evidence="4" id="KW-1133">Transmembrane helix</keyword>
<dbReference type="InterPro" id="IPR011990">
    <property type="entry name" value="TPR-like_helical_dom_sf"/>
</dbReference>
<dbReference type="AlphaFoldDB" id="A0A0G0YUS7"/>
<protein>
    <submittedName>
        <fullName evidence="5">Uncharacterized protein</fullName>
    </submittedName>
</protein>
<evidence type="ECO:0000256" key="1">
    <source>
        <dbReference type="ARBA" id="ARBA00022737"/>
    </source>
</evidence>
<feature type="transmembrane region" description="Helical" evidence="4">
    <location>
        <begin position="121"/>
        <end position="142"/>
    </location>
</feature>
<feature type="repeat" description="TPR" evidence="3">
    <location>
        <begin position="476"/>
        <end position="509"/>
    </location>
</feature>
<feature type="transmembrane region" description="Helical" evidence="4">
    <location>
        <begin position="218"/>
        <end position="239"/>
    </location>
</feature>
<dbReference type="EMBL" id="LCBQ01000016">
    <property type="protein sequence ID" value="KKS13426.1"/>
    <property type="molecule type" value="Genomic_DNA"/>
</dbReference>
<proteinExistence type="predicted"/>
<feature type="transmembrane region" description="Helical" evidence="4">
    <location>
        <begin position="7"/>
        <end position="24"/>
    </location>
</feature>
<dbReference type="PANTHER" id="PTHR44227:SF3">
    <property type="entry name" value="PROTEIN O-MANNOSYL-TRANSFERASE TMTC4"/>
    <property type="match status" value="1"/>
</dbReference>
<organism evidence="5 6">
    <name type="scientific">Candidatus Yanofskybacteria bacterium GW2011_GWA1_41_6</name>
    <dbReference type="NCBI Taxonomy" id="1619020"/>
    <lineage>
        <taxon>Bacteria</taxon>
        <taxon>Candidatus Yanofskyibacteriota</taxon>
    </lineage>
</organism>